<dbReference type="OrthoDB" id="6638257at2"/>
<sequence>MTVRNILIVGSAPSAPQVAQWDTSAFDAVVVINNAWRAVPQWTHFIHPEDFPAERRPQTIPEGRVQIGADTYVDAQNKYGGFVYAGGTMAFTAAYWALDAFRPQNLYVFACDMVYPSSGPTHFYGTGTADPLRKDPTLVSLTAKARRLQICAAQQDCALINLSTEPSVLPYPRGTLADLNTPQSSVPYNADVAQSAKMLEQKMAYVVPSGRYWEHIDTFDPNIIAEIDALWLNAFEDARL</sequence>
<dbReference type="EMBL" id="FWFW01000003">
    <property type="protein sequence ID" value="SLN34591.1"/>
    <property type="molecule type" value="Genomic_DNA"/>
</dbReference>
<dbReference type="Proteomes" id="UP000193307">
    <property type="component" value="Unassembled WGS sequence"/>
</dbReference>
<dbReference type="STRING" id="658057.SAMN04488032_10653"/>
<dbReference type="AlphaFoldDB" id="A0A1Y5S856"/>
<dbReference type="RefSeq" id="WP_085848368.1">
    <property type="nucleotide sequence ID" value="NZ_FNZV01000006.1"/>
</dbReference>
<organism evidence="1 2">
    <name type="scientific">Pacificibacter marinus</name>
    <dbReference type="NCBI Taxonomy" id="658057"/>
    <lineage>
        <taxon>Bacteria</taxon>
        <taxon>Pseudomonadati</taxon>
        <taxon>Pseudomonadota</taxon>
        <taxon>Alphaproteobacteria</taxon>
        <taxon>Rhodobacterales</taxon>
        <taxon>Roseobacteraceae</taxon>
        <taxon>Pacificibacter</taxon>
    </lineage>
</organism>
<keyword evidence="2" id="KW-1185">Reference proteome</keyword>
<reference evidence="1 2" key="1">
    <citation type="submission" date="2017-03" db="EMBL/GenBank/DDBJ databases">
        <authorList>
            <person name="Afonso C.L."/>
            <person name="Miller P.J."/>
            <person name="Scott M.A."/>
            <person name="Spackman E."/>
            <person name="Goraichik I."/>
            <person name="Dimitrov K.M."/>
            <person name="Suarez D.L."/>
            <person name="Swayne D.E."/>
        </authorList>
    </citation>
    <scope>NUCLEOTIDE SEQUENCE [LARGE SCALE GENOMIC DNA]</scope>
    <source>
        <strain evidence="1 2">CECT 7971</strain>
    </source>
</reference>
<accession>A0A1Y5S856</accession>
<evidence type="ECO:0000313" key="1">
    <source>
        <dbReference type="EMBL" id="SLN34591.1"/>
    </source>
</evidence>
<protein>
    <submittedName>
        <fullName evidence="1">Uncharacterized protein</fullName>
    </submittedName>
</protein>
<name>A0A1Y5S856_9RHOB</name>
<evidence type="ECO:0000313" key="2">
    <source>
        <dbReference type="Proteomes" id="UP000193307"/>
    </source>
</evidence>
<gene>
    <name evidence="1" type="ORF">PAM7971_01501</name>
</gene>
<proteinExistence type="predicted"/>